<dbReference type="PROSITE" id="PS51900">
    <property type="entry name" value="CB"/>
    <property type="match status" value="1"/>
</dbReference>
<dbReference type="Pfam" id="PF00589">
    <property type="entry name" value="Phage_integrase"/>
    <property type="match status" value="1"/>
</dbReference>
<dbReference type="GO" id="GO:0006310">
    <property type="term" value="P:DNA recombination"/>
    <property type="evidence" value="ECO:0007669"/>
    <property type="project" value="UniProtKB-KW"/>
</dbReference>
<organism evidence="7 8">
    <name type="scientific">Blautia obeum</name>
    <dbReference type="NCBI Taxonomy" id="40520"/>
    <lineage>
        <taxon>Bacteria</taxon>
        <taxon>Bacillati</taxon>
        <taxon>Bacillota</taxon>
        <taxon>Clostridia</taxon>
        <taxon>Lachnospirales</taxon>
        <taxon>Lachnospiraceae</taxon>
        <taxon>Blautia</taxon>
    </lineage>
</organism>
<dbReference type="CDD" id="cd00397">
    <property type="entry name" value="DNA_BRE_C"/>
    <property type="match status" value="1"/>
</dbReference>
<keyword evidence="2 4" id="KW-0238">DNA-binding</keyword>
<sequence>MQTEIKKSRLENLFIDGTIDDETVANIEKMLTRKKVEKLHKYKILYNEKRDAWYTANPQDYNKRIQRKTLGELLDALKPYYIESTSTCLQDIFEEWLDYKRTITDSPNTICAHRKHWKRFFDGTDFFQIPLQEIKVSDINSWANQLIKKYNLSSHAWQTIKTIPKQMFEYAKDHGYIATNPFPELRVTVKFRQVSKPTSETQVYNTDEYHKIIEDLWKSYDKKHEPRFLSIVCNFLMGLRAGELCALRWRDLDMKKWEISIVQEMVHMNAAELSNPYYDVYKASGQIVILPSQEGRKGVYVLLDHTKTHTERVIPVVHKAQEIFKLLKTNAPDAKPDDFIFGYGSKYLNLRSINSILEYACKHISTDVKRSHKLRKTYASRLNAAGLPLDQIRACLGHSNTATTLGYIYNPLTPEESLSIMEKAFSS</sequence>
<evidence type="ECO:0000259" key="5">
    <source>
        <dbReference type="PROSITE" id="PS51898"/>
    </source>
</evidence>
<accession>A0A395X9E8</accession>
<dbReference type="RefSeq" id="WP_118051539.1">
    <property type="nucleotide sequence ID" value="NZ_QRZI01000005.1"/>
</dbReference>
<dbReference type="GO" id="GO:0015074">
    <property type="term" value="P:DNA integration"/>
    <property type="evidence" value="ECO:0007669"/>
    <property type="project" value="InterPro"/>
</dbReference>
<dbReference type="PROSITE" id="PS51898">
    <property type="entry name" value="TYR_RECOMBINASE"/>
    <property type="match status" value="1"/>
</dbReference>
<evidence type="ECO:0000256" key="4">
    <source>
        <dbReference type="PROSITE-ProRule" id="PRU01248"/>
    </source>
</evidence>
<evidence type="ECO:0000313" key="7">
    <source>
        <dbReference type="EMBL" id="RGV64185.1"/>
    </source>
</evidence>
<dbReference type="EMBL" id="QRZI01000005">
    <property type="protein sequence ID" value="RGV64185.1"/>
    <property type="molecule type" value="Genomic_DNA"/>
</dbReference>
<dbReference type="InterPro" id="IPR044068">
    <property type="entry name" value="CB"/>
</dbReference>
<dbReference type="Proteomes" id="UP000265828">
    <property type="component" value="Unassembled WGS sequence"/>
</dbReference>
<dbReference type="InterPro" id="IPR010998">
    <property type="entry name" value="Integrase_recombinase_N"/>
</dbReference>
<dbReference type="AlphaFoldDB" id="A0A395X9E8"/>
<dbReference type="PANTHER" id="PTHR30349:SF64">
    <property type="entry name" value="PROPHAGE INTEGRASE INTD-RELATED"/>
    <property type="match status" value="1"/>
</dbReference>
<keyword evidence="3" id="KW-0233">DNA recombination</keyword>
<dbReference type="Gene3D" id="1.10.443.10">
    <property type="entry name" value="Intergrase catalytic core"/>
    <property type="match status" value="1"/>
</dbReference>
<reference evidence="7 8" key="1">
    <citation type="submission" date="2018-08" db="EMBL/GenBank/DDBJ databases">
        <title>A genome reference for cultivated species of the human gut microbiota.</title>
        <authorList>
            <person name="Zou Y."/>
            <person name="Xue W."/>
            <person name="Luo G."/>
        </authorList>
    </citation>
    <scope>NUCLEOTIDE SEQUENCE [LARGE SCALE GENOMIC DNA]</scope>
    <source>
        <strain evidence="7 8">AF14-23</strain>
    </source>
</reference>
<dbReference type="GO" id="GO:0003677">
    <property type="term" value="F:DNA binding"/>
    <property type="evidence" value="ECO:0007669"/>
    <property type="project" value="UniProtKB-UniRule"/>
</dbReference>
<evidence type="ECO:0000256" key="2">
    <source>
        <dbReference type="ARBA" id="ARBA00023125"/>
    </source>
</evidence>
<dbReference type="InterPro" id="IPR050090">
    <property type="entry name" value="Tyrosine_recombinase_XerCD"/>
</dbReference>
<proteinExistence type="inferred from homology"/>
<dbReference type="SUPFAM" id="SSF56349">
    <property type="entry name" value="DNA breaking-rejoining enzymes"/>
    <property type="match status" value="1"/>
</dbReference>
<dbReference type="InterPro" id="IPR011010">
    <property type="entry name" value="DNA_brk_join_enz"/>
</dbReference>
<feature type="domain" description="Tyr recombinase" evidence="5">
    <location>
        <begin position="199"/>
        <end position="422"/>
    </location>
</feature>
<dbReference type="InterPro" id="IPR013762">
    <property type="entry name" value="Integrase-like_cat_sf"/>
</dbReference>
<name>A0A395X9E8_9FIRM</name>
<dbReference type="PANTHER" id="PTHR30349">
    <property type="entry name" value="PHAGE INTEGRASE-RELATED"/>
    <property type="match status" value="1"/>
</dbReference>
<dbReference type="InterPro" id="IPR002104">
    <property type="entry name" value="Integrase_catalytic"/>
</dbReference>
<comment type="similarity">
    <text evidence="1">Belongs to the 'phage' integrase family.</text>
</comment>
<evidence type="ECO:0000256" key="3">
    <source>
        <dbReference type="ARBA" id="ARBA00023172"/>
    </source>
</evidence>
<evidence type="ECO:0000313" key="8">
    <source>
        <dbReference type="Proteomes" id="UP000265828"/>
    </source>
</evidence>
<evidence type="ECO:0000259" key="6">
    <source>
        <dbReference type="PROSITE" id="PS51900"/>
    </source>
</evidence>
<dbReference type="Gene3D" id="1.10.150.130">
    <property type="match status" value="1"/>
</dbReference>
<protein>
    <submittedName>
        <fullName evidence="7">Site-specific integrase</fullName>
    </submittedName>
</protein>
<comment type="caution">
    <text evidence="7">The sequence shown here is derived from an EMBL/GenBank/DDBJ whole genome shotgun (WGS) entry which is preliminary data.</text>
</comment>
<feature type="domain" description="Core-binding (CB)" evidence="6">
    <location>
        <begin position="87"/>
        <end position="172"/>
    </location>
</feature>
<gene>
    <name evidence="7" type="ORF">DWW07_08195</name>
</gene>
<evidence type="ECO:0000256" key="1">
    <source>
        <dbReference type="ARBA" id="ARBA00008857"/>
    </source>
</evidence>